<evidence type="ECO:0000256" key="8">
    <source>
        <dbReference type="ARBA" id="ARBA00023242"/>
    </source>
</evidence>
<sequence length="421" mass="46791">MKSGLLLVQSIASSTIRCLTESRHPSLMTRSSSAFAHLCDRKAAAPRDNCNAHRASNPFTAANALGFACFASLSATSLALCSGDNRTNISMPATKENINRSSIRDIMDPLHKPKHSSSCPFPEEAIRHDTYQGVTLNISKVIQINPNKEQLSDPDVFHSDLEKTLQIWHEQSRRGIWLRIPTTHSHLIPPATSLGFDFRHAEPGYCVLTKWLPIEQESRLPNGPSHQVGVGVLVVHPRTGKMLAVREKSGPAAARKLWKMPTGLTDPGEDIATAAVRELKEETGLDCVFDHIICFRQAHGGLFNRSDMFFVCLCKLAPKYNKLLEDGKEIELTPQEEEILCADWIDMEDYAQQKVWKESPLYEEMNGAMLRAARRGIEYTDGDSARSVDEKVNDTTHGFVAKNLPVGFRPGSNTIYVSSKL</sequence>
<dbReference type="GO" id="GO:0016787">
    <property type="term" value="F:hydrolase activity"/>
    <property type="evidence" value="ECO:0007669"/>
    <property type="project" value="UniProtKB-KW"/>
</dbReference>
<dbReference type="InterPro" id="IPR015797">
    <property type="entry name" value="NUDIX_hydrolase-like_dom_sf"/>
</dbReference>
<dbReference type="Gene3D" id="3.90.79.10">
    <property type="entry name" value="Nucleoside Triphosphate Pyrophosphohydrolase"/>
    <property type="match status" value="1"/>
</dbReference>
<evidence type="ECO:0000256" key="2">
    <source>
        <dbReference type="ARBA" id="ARBA00004173"/>
    </source>
</evidence>
<dbReference type="Gene3D" id="3.40.630.30">
    <property type="match status" value="1"/>
</dbReference>
<evidence type="ECO:0000256" key="4">
    <source>
        <dbReference type="ARBA" id="ARBA00005582"/>
    </source>
</evidence>
<dbReference type="InterPro" id="IPR000086">
    <property type="entry name" value="NUDIX_hydrolase_dom"/>
</dbReference>
<accession>A0ABD3PWR8</accession>
<keyword evidence="8" id="KW-0539">Nucleus</keyword>
<evidence type="ECO:0000256" key="9">
    <source>
        <dbReference type="ARBA" id="ARBA00057091"/>
    </source>
</evidence>
<dbReference type="PROSITE" id="PS51462">
    <property type="entry name" value="NUDIX"/>
    <property type="match status" value="1"/>
</dbReference>
<dbReference type="PRINTS" id="PR00502">
    <property type="entry name" value="NUDIXFAMILY"/>
</dbReference>
<dbReference type="EMBL" id="JALLPJ020000426">
    <property type="protein sequence ID" value="KAL3792535.1"/>
    <property type="molecule type" value="Genomic_DNA"/>
</dbReference>
<dbReference type="Pfam" id="PF00293">
    <property type="entry name" value="NUDIX"/>
    <property type="match status" value="1"/>
</dbReference>
<dbReference type="CDD" id="cd04670">
    <property type="entry name" value="NUDIX_ASFGF2_Nudt6"/>
    <property type="match status" value="1"/>
</dbReference>
<dbReference type="InterPro" id="IPR020476">
    <property type="entry name" value="Nudix_hydrolase"/>
</dbReference>
<evidence type="ECO:0000259" key="11">
    <source>
        <dbReference type="PROSITE" id="PS51462"/>
    </source>
</evidence>
<evidence type="ECO:0000256" key="5">
    <source>
        <dbReference type="ARBA" id="ARBA00022490"/>
    </source>
</evidence>
<comment type="function">
    <text evidence="9">May contribute to the regulation of cell proliferation.</text>
</comment>
<dbReference type="SUPFAM" id="SSF55811">
    <property type="entry name" value="Nudix"/>
    <property type="match status" value="1"/>
</dbReference>
<comment type="subcellular location">
    <subcellularLocation>
        <location evidence="3">Cytoplasm</location>
    </subcellularLocation>
    <subcellularLocation>
        <location evidence="2">Mitochondrion</location>
    </subcellularLocation>
    <subcellularLocation>
        <location evidence="1">Nucleus</location>
    </subcellularLocation>
</comment>
<dbReference type="Pfam" id="PF18290">
    <property type="entry name" value="Nudix_hydro"/>
    <property type="match status" value="1"/>
</dbReference>
<keyword evidence="13" id="KW-1185">Reference proteome</keyword>
<reference evidence="12 13" key="1">
    <citation type="submission" date="2024-10" db="EMBL/GenBank/DDBJ databases">
        <title>Updated reference genomes for cyclostephanoid diatoms.</title>
        <authorList>
            <person name="Roberts W.R."/>
            <person name="Alverson A.J."/>
        </authorList>
    </citation>
    <scope>NUCLEOTIDE SEQUENCE [LARGE SCALE GENOMIC DNA]</scope>
    <source>
        <strain evidence="12 13">AJA010-31</strain>
    </source>
</reference>
<gene>
    <name evidence="12" type="ORF">ACHAWO_008406</name>
</gene>
<evidence type="ECO:0000256" key="1">
    <source>
        <dbReference type="ARBA" id="ARBA00004123"/>
    </source>
</evidence>
<keyword evidence="6" id="KW-0378">Hydrolase</keyword>
<dbReference type="InterPro" id="IPR003293">
    <property type="entry name" value="Nudix_hydrolase6-like"/>
</dbReference>
<keyword evidence="7" id="KW-0496">Mitochondrion</keyword>
<comment type="caution">
    <text evidence="12">The sequence shown here is derived from an EMBL/GenBank/DDBJ whole genome shotgun (WGS) entry which is preliminary data.</text>
</comment>
<dbReference type="InterPro" id="IPR040618">
    <property type="entry name" value="Pre-Nudix"/>
</dbReference>
<evidence type="ECO:0000256" key="6">
    <source>
        <dbReference type="ARBA" id="ARBA00022801"/>
    </source>
</evidence>
<organism evidence="12 13">
    <name type="scientific">Cyclotella atomus</name>
    <dbReference type="NCBI Taxonomy" id="382360"/>
    <lineage>
        <taxon>Eukaryota</taxon>
        <taxon>Sar</taxon>
        <taxon>Stramenopiles</taxon>
        <taxon>Ochrophyta</taxon>
        <taxon>Bacillariophyta</taxon>
        <taxon>Coscinodiscophyceae</taxon>
        <taxon>Thalassiosirophycidae</taxon>
        <taxon>Stephanodiscales</taxon>
        <taxon>Stephanodiscaceae</taxon>
        <taxon>Cyclotella</taxon>
    </lineage>
</organism>
<proteinExistence type="inferred from homology"/>
<evidence type="ECO:0000313" key="12">
    <source>
        <dbReference type="EMBL" id="KAL3792535.1"/>
    </source>
</evidence>
<comment type="similarity">
    <text evidence="4">Belongs to the Nudix hydrolase family.</text>
</comment>
<protein>
    <recommendedName>
        <fullName evidence="10">Nucleoside diphosphate-linked moiety X motif 6</fullName>
    </recommendedName>
</protein>
<feature type="domain" description="Nudix hydrolase" evidence="11">
    <location>
        <begin position="225"/>
        <end position="368"/>
    </location>
</feature>
<dbReference type="PANTHER" id="PTHR13994:SF13">
    <property type="entry name" value="FI03680P"/>
    <property type="match status" value="1"/>
</dbReference>
<dbReference type="PANTHER" id="PTHR13994">
    <property type="entry name" value="NUDIX HYDROLASE RELATED"/>
    <property type="match status" value="1"/>
</dbReference>
<dbReference type="PROSITE" id="PS00893">
    <property type="entry name" value="NUDIX_BOX"/>
    <property type="match status" value="1"/>
</dbReference>
<evidence type="ECO:0000256" key="3">
    <source>
        <dbReference type="ARBA" id="ARBA00004496"/>
    </source>
</evidence>
<keyword evidence="5" id="KW-0963">Cytoplasm</keyword>
<evidence type="ECO:0000313" key="13">
    <source>
        <dbReference type="Proteomes" id="UP001530400"/>
    </source>
</evidence>
<dbReference type="AlphaFoldDB" id="A0ABD3PWR8"/>
<dbReference type="GO" id="GO:0005739">
    <property type="term" value="C:mitochondrion"/>
    <property type="evidence" value="ECO:0007669"/>
    <property type="project" value="UniProtKB-SubCell"/>
</dbReference>
<dbReference type="Proteomes" id="UP001530400">
    <property type="component" value="Unassembled WGS sequence"/>
</dbReference>
<dbReference type="FunFam" id="3.90.79.10:FF:000027">
    <property type="entry name" value="nucleoside diphosphate-linked moiety X motif 6"/>
    <property type="match status" value="1"/>
</dbReference>
<name>A0ABD3PWR8_9STRA</name>
<evidence type="ECO:0000256" key="7">
    <source>
        <dbReference type="ARBA" id="ARBA00023128"/>
    </source>
</evidence>
<evidence type="ECO:0000256" key="10">
    <source>
        <dbReference type="ARBA" id="ARBA00068898"/>
    </source>
</evidence>
<dbReference type="GO" id="GO:0005634">
    <property type="term" value="C:nucleus"/>
    <property type="evidence" value="ECO:0007669"/>
    <property type="project" value="UniProtKB-SubCell"/>
</dbReference>
<dbReference type="InterPro" id="IPR020084">
    <property type="entry name" value="NUDIX_hydrolase_CS"/>
</dbReference>